<keyword evidence="1" id="KW-0433">Leucine-rich repeat</keyword>
<dbReference type="InterPro" id="IPR003603">
    <property type="entry name" value="U2A'_phosphoprotein32A_C"/>
</dbReference>
<dbReference type="InterPro" id="IPR032675">
    <property type="entry name" value="LRR_dom_sf"/>
</dbReference>
<dbReference type="PROSITE" id="PS51450">
    <property type="entry name" value="LRR"/>
    <property type="match status" value="16"/>
</dbReference>
<dbReference type="SMART" id="SM00369">
    <property type="entry name" value="LRR_TYP"/>
    <property type="match status" value="14"/>
</dbReference>
<keyword evidence="6" id="KW-1185">Reference proteome</keyword>
<dbReference type="InterPro" id="IPR001611">
    <property type="entry name" value="Leu-rich_rpt"/>
</dbReference>
<dbReference type="Gene3D" id="3.90.228.10">
    <property type="match status" value="1"/>
</dbReference>
<evidence type="ECO:0000259" key="4">
    <source>
        <dbReference type="SMART" id="SM00446"/>
    </source>
</evidence>
<evidence type="ECO:0000256" key="2">
    <source>
        <dbReference type="ARBA" id="ARBA00022737"/>
    </source>
</evidence>
<dbReference type="SUPFAM" id="SSF52075">
    <property type="entry name" value="Outer arm dynein light chain 1"/>
    <property type="match status" value="2"/>
</dbReference>
<dbReference type="InterPro" id="IPR025875">
    <property type="entry name" value="Leu-rich_rpt_4"/>
</dbReference>
<evidence type="ECO:0000256" key="3">
    <source>
        <dbReference type="SAM" id="MobiDB-lite"/>
    </source>
</evidence>
<reference evidence="5 6" key="1">
    <citation type="submission" date="2022-12" db="EMBL/GenBank/DDBJ databases">
        <title>Chromosome-level genome of Tegillarca granosa.</title>
        <authorList>
            <person name="Kim J."/>
        </authorList>
    </citation>
    <scope>NUCLEOTIDE SEQUENCE [LARGE SCALE GENOMIC DNA]</scope>
    <source>
        <strain evidence="5">Teg-2019</strain>
        <tissue evidence="5">Adductor muscle</tissue>
    </source>
</reference>
<dbReference type="InterPro" id="IPR050836">
    <property type="entry name" value="SDS22/Internalin_LRR"/>
</dbReference>
<dbReference type="SMART" id="SM00365">
    <property type="entry name" value="LRR_SD22"/>
    <property type="match status" value="22"/>
</dbReference>
<dbReference type="SUPFAM" id="SSF52058">
    <property type="entry name" value="L domain-like"/>
    <property type="match status" value="1"/>
</dbReference>
<dbReference type="PANTHER" id="PTHR46652:SF3">
    <property type="entry name" value="LEUCINE-RICH REPEAT-CONTAINING PROTEIN 9"/>
    <property type="match status" value="1"/>
</dbReference>
<dbReference type="Proteomes" id="UP001217089">
    <property type="component" value="Unassembled WGS sequence"/>
</dbReference>
<dbReference type="Gene3D" id="3.80.10.10">
    <property type="entry name" value="Ribonuclease Inhibitor"/>
    <property type="match status" value="7"/>
</dbReference>
<feature type="region of interest" description="Disordered" evidence="3">
    <location>
        <begin position="1"/>
        <end position="42"/>
    </location>
</feature>
<dbReference type="Pfam" id="PF12799">
    <property type="entry name" value="LRR_4"/>
    <property type="match status" value="1"/>
</dbReference>
<feature type="compositionally biased region" description="Polar residues" evidence="3">
    <location>
        <begin position="1"/>
        <end position="16"/>
    </location>
</feature>
<protein>
    <recommendedName>
        <fullName evidence="4">U2A'/phosphoprotein 32 family A C-terminal domain-containing protein</fullName>
    </recommendedName>
</protein>
<proteinExistence type="predicted"/>
<accession>A0ABQ9ESX4</accession>
<feature type="domain" description="U2A'/phosphoprotein 32 family A C-terminal" evidence="4">
    <location>
        <begin position="244"/>
        <end position="262"/>
    </location>
</feature>
<evidence type="ECO:0000313" key="6">
    <source>
        <dbReference type="Proteomes" id="UP001217089"/>
    </source>
</evidence>
<feature type="domain" description="U2A'/phosphoprotein 32 family A C-terminal" evidence="4">
    <location>
        <begin position="805"/>
        <end position="823"/>
    </location>
</feature>
<name>A0ABQ9ESX4_TEGGR</name>
<dbReference type="SMART" id="SM00446">
    <property type="entry name" value="LRRcap"/>
    <property type="match status" value="3"/>
</dbReference>
<feature type="domain" description="U2A'/phosphoprotein 32 family A C-terminal" evidence="4">
    <location>
        <begin position="1045"/>
        <end position="1063"/>
    </location>
</feature>
<dbReference type="PANTHER" id="PTHR46652">
    <property type="entry name" value="LEUCINE-RICH REPEAT AND IQ DOMAIN-CONTAINING PROTEIN 1-RELATED"/>
    <property type="match status" value="1"/>
</dbReference>
<sequence>MSGSSTPAQSVSSIGGQLSPGLGEPGSIITPDTKPKSPKEEEEDAIKELATSNGLNHNKLLNGETCNVEFLEMFFSGFPRIVGMHLFPCLTTLVLMSQTIDKIDGLKTLTKLTELWISECEIKKIENLGSCKLLRKLFLYGNQITKIENLDHLSLLEVLWLNNNQIQYLENLSSLSHLRVLNVADNKIDKIGHTLDANGKLEELNLSGNNIASLRELTHLMRIPLLKNLSLKDPEYSPAPVSLLCNYSTHVLFHLPHLTKLDTYDVSKPVSDMAETTVVKKKMYYNMREKTVKRNMADILSKMEIYAQRLKAFPLERIKHLMCTMKEAKLQKLDSTDEYSTKLNALRDRIKKWERKCTEIDGYHQEAVSHVKNNGDRLMKRMVLELESGGNVRFEEGSTNDIWFSSCHDLVLSRFCAIDYKDHGIAGIKIHKIIRVHNRMLRARFNEKLYSIVDDADGEYYPGNRNTAYKKLLEYLFWMWDPQLSRGAQEPTRVLEEGFLDADSYQGLSRDGAVPLSNSLSLADRHRINYITRHNKNKENIDSCPFKYGQIVISKVYLGKSVKAIDDRSITRNAYPKINSVFKPKKMCSLNGTTDGQGCECSSRQCEWYIFDHELVLPEYIVEFEYVTKLRSKSLFSHFSDVLLDNRECKVPAVSKAEEDVTVDDDVINMQPQSKARPRLIALTDELILKSANADTLEKISVLNLHGNGLTKLKPLQSLTHLKRLTVSFNDVTKLDELSHSNLEYLDASFNKIVTLDGFKNVHHLKFLDLSWNQLTHTRDELSMMRKYTPNLVTLDLRHNSFQKPENLRLRVIGRLKSLTLLDGSAVTEIEATAALRVAAGSRISQLSLLSHARTNPEKARSLSLMPTPQILEKLSRNKPEKIGDHDNQWFLKVTSLNLDGQHITKISGLEKLENLKWASFNNNDLTKIEGLEHCVKLEELCLENNCISKVEGISKLTMLRKLSLGYNYITNLDNCGLHYLVYLHYLSIENNEINSLAGLQKVNSIVELYVGNNAISNVREIFNLKVLSNLVILDLFGNPVCFDTDNYRLFIIYHLKNLKALDGSAIEASEGNMAKDTFGGRLTPDFVAEKLGHATFHDVRELDLPNCAVRIVDLGMGDAFINLRSVNLEHNNMTSFSGLVYLPNLRVLCLNHNHIECILPKSKPPRKPVVNASTIRSMDFYQSSDNMSPLLENLEVLHLGYNGIKDIPTLQLSRLTSLKALFLQGNEIQKVEGLDGLHDLRELVLDRNRIKNVTELSFANQWNLQELHMEENRIRDLANISCLDQLQRLYLGSNRIQEISELDRVEGLNSLLEISLVNNPVARRHVHRPVLVFKLKQLMVIDGIPVTDEERAKAELYFMDQQPILNNQGSVVDGSLPGIGQYKAQIPVKVTTMHLGSTPVWNGGVVYDESAQELQRGGGRRRGAKENGGTGLNRANTMVYNNMQGQAYAGLSYSTNTGNRPQFYLNQIPYVNPPSQTEYVEWFSRINQAKNNRR</sequence>
<dbReference type="EMBL" id="JARBDR010000657">
    <property type="protein sequence ID" value="KAJ8308255.1"/>
    <property type="molecule type" value="Genomic_DNA"/>
</dbReference>
<dbReference type="Pfam" id="PF14580">
    <property type="entry name" value="LRR_9"/>
    <property type="match status" value="3"/>
</dbReference>
<evidence type="ECO:0000256" key="1">
    <source>
        <dbReference type="ARBA" id="ARBA00022614"/>
    </source>
</evidence>
<dbReference type="Pfam" id="PF13855">
    <property type="entry name" value="LRR_8"/>
    <property type="match status" value="1"/>
</dbReference>
<gene>
    <name evidence="5" type="ORF">KUTeg_013129</name>
</gene>
<dbReference type="SMART" id="SM00364">
    <property type="entry name" value="LRR_BAC"/>
    <property type="match status" value="7"/>
</dbReference>
<comment type="caution">
    <text evidence="5">The sequence shown here is derived from an EMBL/GenBank/DDBJ whole genome shotgun (WGS) entry which is preliminary data.</text>
</comment>
<keyword evidence="2" id="KW-0677">Repeat</keyword>
<dbReference type="InterPro" id="IPR003591">
    <property type="entry name" value="Leu-rich_rpt_typical-subtyp"/>
</dbReference>
<organism evidence="5 6">
    <name type="scientific">Tegillarca granosa</name>
    <name type="common">Malaysian cockle</name>
    <name type="synonym">Anadara granosa</name>
    <dbReference type="NCBI Taxonomy" id="220873"/>
    <lineage>
        <taxon>Eukaryota</taxon>
        <taxon>Metazoa</taxon>
        <taxon>Spiralia</taxon>
        <taxon>Lophotrochozoa</taxon>
        <taxon>Mollusca</taxon>
        <taxon>Bivalvia</taxon>
        <taxon>Autobranchia</taxon>
        <taxon>Pteriomorphia</taxon>
        <taxon>Arcoida</taxon>
        <taxon>Arcoidea</taxon>
        <taxon>Arcidae</taxon>
        <taxon>Tegillarca</taxon>
    </lineage>
</organism>
<evidence type="ECO:0000313" key="5">
    <source>
        <dbReference type="EMBL" id="KAJ8308255.1"/>
    </source>
</evidence>